<sequence>MIAGIISSMIIPAKAGIPETTAFRSACSWLCCTRSDADPSTSWSQGRSSSHSVYEVAQNDGSRSPNTVKNGRKISPIGAMPCSDHVVIRQKKYETGKKTSSQESDSIPAKVFVSRREEKNLGFSDSVTEMLRAIRPIIQVEAIGLFEKCTKVIR</sequence>
<keyword evidence="2" id="KW-1185">Reference proteome</keyword>
<evidence type="ECO:0000313" key="3">
    <source>
        <dbReference type="WBParaSite" id="ACRNAN_scaffold2482.g10896.t1"/>
    </source>
</evidence>
<feature type="region of interest" description="Disordered" evidence="1">
    <location>
        <begin position="39"/>
        <end position="79"/>
    </location>
</feature>
<dbReference type="WBParaSite" id="ACRNAN_scaffold2482.g10896.t1">
    <property type="protein sequence ID" value="ACRNAN_scaffold2482.g10896.t1"/>
    <property type="gene ID" value="ACRNAN_scaffold2482.g10896"/>
</dbReference>
<reference evidence="3" key="1">
    <citation type="submission" date="2022-11" db="UniProtKB">
        <authorList>
            <consortium name="WormBaseParasite"/>
        </authorList>
    </citation>
    <scope>IDENTIFICATION</scope>
</reference>
<feature type="compositionally biased region" description="Polar residues" evidence="1">
    <location>
        <begin position="59"/>
        <end position="69"/>
    </location>
</feature>
<evidence type="ECO:0000313" key="2">
    <source>
        <dbReference type="Proteomes" id="UP000887540"/>
    </source>
</evidence>
<dbReference type="AlphaFoldDB" id="A0A914DGU9"/>
<name>A0A914DGU9_9BILA</name>
<dbReference type="Proteomes" id="UP000887540">
    <property type="component" value="Unplaced"/>
</dbReference>
<accession>A0A914DGU9</accession>
<proteinExistence type="predicted"/>
<feature type="compositionally biased region" description="Polar residues" evidence="1">
    <location>
        <begin position="39"/>
        <end position="52"/>
    </location>
</feature>
<evidence type="ECO:0000256" key="1">
    <source>
        <dbReference type="SAM" id="MobiDB-lite"/>
    </source>
</evidence>
<protein>
    <submittedName>
        <fullName evidence="3">Uncharacterized protein</fullName>
    </submittedName>
</protein>
<organism evidence="2 3">
    <name type="scientific">Acrobeloides nanus</name>
    <dbReference type="NCBI Taxonomy" id="290746"/>
    <lineage>
        <taxon>Eukaryota</taxon>
        <taxon>Metazoa</taxon>
        <taxon>Ecdysozoa</taxon>
        <taxon>Nematoda</taxon>
        <taxon>Chromadorea</taxon>
        <taxon>Rhabditida</taxon>
        <taxon>Tylenchina</taxon>
        <taxon>Cephalobomorpha</taxon>
        <taxon>Cephaloboidea</taxon>
        <taxon>Cephalobidae</taxon>
        <taxon>Acrobeloides</taxon>
    </lineage>
</organism>